<dbReference type="FunFam" id="3.30.565.10:FF:000016">
    <property type="entry name" value="Chemotaxis protein CheA, putative"/>
    <property type="match status" value="1"/>
</dbReference>
<evidence type="ECO:0000259" key="9">
    <source>
        <dbReference type="PROSITE" id="PS50109"/>
    </source>
</evidence>
<evidence type="ECO:0000256" key="2">
    <source>
        <dbReference type="ARBA" id="ARBA00012438"/>
    </source>
</evidence>
<gene>
    <name evidence="11" type="primary">cheA_3</name>
    <name evidence="11" type="ORF">GMA8713_01516</name>
</gene>
<evidence type="ECO:0000313" key="11">
    <source>
        <dbReference type="EMBL" id="CZF80585.1"/>
    </source>
</evidence>
<keyword evidence="5 11" id="KW-0808">Transferase</keyword>
<dbReference type="SMART" id="SM00387">
    <property type="entry name" value="HATPase_c"/>
    <property type="match status" value="1"/>
</dbReference>
<dbReference type="Proteomes" id="UP000073601">
    <property type="component" value="Unassembled WGS sequence"/>
</dbReference>
<evidence type="ECO:0000256" key="1">
    <source>
        <dbReference type="ARBA" id="ARBA00000085"/>
    </source>
</evidence>
<dbReference type="Gene3D" id="3.30.565.10">
    <property type="entry name" value="Histidine kinase-like ATPase, C-terminal domain"/>
    <property type="match status" value="1"/>
</dbReference>
<name>A0A128F209_9GAMM</name>
<feature type="compositionally biased region" description="Polar residues" evidence="8">
    <location>
        <begin position="182"/>
        <end position="192"/>
    </location>
</feature>
<dbReference type="PRINTS" id="PR00344">
    <property type="entry name" value="BCTRLSENSOR"/>
</dbReference>
<dbReference type="PROSITE" id="PS50109">
    <property type="entry name" value="HIS_KIN"/>
    <property type="match status" value="1"/>
</dbReference>
<comment type="function">
    <text evidence="7">Involved in the transmission of sensory signals from the chemoreceptors to the flagellar motors. CheA is autophosphorylated; it can transfer its phosphate group to either CheB or CheY.</text>
</comment>
<dbReference type="GO" id="GO:0004673">
    <property type="term" value="F:protein histidine kinase activity"/>
    <property type="evidence" value="ECO:0007669"/>
    <property type="project" value="UniProtKB-EC"/>
</dbReference>
<dbReference type="InterPro" id="IPR004358">
    <property type="entry name" value="Sig_transdc_His_kin-like_C"/>
</dbReference>
<dbReference type="PANTHER" id="PTHR43395">
    <property type="entry name" value="SENSOR HISTIDINE KINASE CHEA"/>
    <property type="match status" value="1"/>
</dbReference>
<sequence length="588" mass="65510">MKREASKTTHLKSLAEKAGHIQALLGEKSSLSKVNEEIGDLLTFHEGHKEKDMTSYRAVDDLLINIQALTDYLAAGSSELDQQSRELLMRAIEEVEEDLRSFINGQPNEEYSNHKEALLAGMATCFLNRESFDIRFCEDTFAFDGDVADELAYLCSLVEHEGQENSPKSLSGRKFLSKTKTPKTSSVQSNFEQTTRVKSQLLEKLMSHTEELVQIRNMMVDLAEQEENQRLTELSNKLMTISDNMLGDLLKTRMRPMGNLLSKYRRMVRDLSNELGKKVDVDIIGENIELDNNVLDAINEPLTHLVRNAIDHGFEMPDERTGAGKPLTGRLLIHAYNESGKVVINIEDDGKGIDTEKVLNKAINNGVISSEQAERMSDKEIMELIFYSGLSTSEQVSSVSGRGVGMDAVKRKVEEIKGTVDIYSKIGVGTEISLMFPLTMATLRVALFQVGGLNYAIPSSEISGIVGVSRIDDEISIRFESGSATMLRKGKVTPLIEAKDYLGELVNGESFQSLYEQGKSLSVVTFKDRGQYWGLVVDEVRAFLDIVIKPLDKSMNHENIFSGATLLGNGDLALVINLKRVLRFVRYG</sequence>
<evidence type="ECO:0000256" key="8">
    <source>
        <dbReference type="SAM" id="MobiDB-lite"/>
    </source>
</evidence>
<evidence type="ECO:0000256" key="6">
    <source>
        <dbReference type="ARBA" id="ARBA00022777"/>
    </source>
</evidence>
<keyword evidence="4" id="KW-0597">Phosphoprotein</keyword>
<dbReference type="GO" id="GO:0007165">
    <property type="term" value="P:signal transduction"/>
    <property type="evidence" value="ECO:0007669"/>
    <property type="project" value="InterPro"/>
</dbReference>
<dbReference type="GO" id="GO:0006935">
    <property type="term" value="P:chemotaxis"/>
    <property type="evidence" value="ECO:0007669"/>
    <property type="project" value="InterPro"/>
</dbReference>
<dbReference type="EC" id="2.7.13.3" evidence="2"/>
<evidence type="ECO:0000256" key="5">
    <source>
        <dbReference type="ARBA" id="ARBA00022679"/>
    </source>
</evidence>
<dbReference type="SMART" id="SM00260">
    <property type="entry name" value="CheW"/>
    <property type="match status" value="1"/>
</dbReference>
<dbReference type="PANTHER" id="PTHR43395:SF10">
    <property type="entry name" value="CHEMOTAXIS PROTEIN CHEA"/>
    <property type="match status" value="1"/>
</dbReference>
<comment type="catalytic activity">
    <reaction evidence="1">
        <text>ATP + protein L-histidine = ADP + protein N-phospho-L-histidine.</text>
        <dbReference type="EC" id="2.7.13.3"/>
    </reaction>
</comment>
<dbReference type="Gene3D" id="2.30.30.40">
    <property type="entry name" value="SH3 Domains"/>
    <property type="match status" value="1"/>
</dbReference>
<organism evidence="11 12">
    <name type="scientific">Grimontia marina</name>
    <dbReference type="NCBI Taxonomy" id="646534"/>
    <lineage>
        <taxon>Bacteria</taxon>
        <taxon>Pseudomonadati</taxon>
        <taxon>Pseudomonadota</taxon>
        <taxon>Gammaproteobacteria</taxon>
        <taxon>Vibrionales</taxon>
        <taxon>Vibrionaceae</taxon>
        <taxon>Grimontia</taxon>
    </lineage>
</organism>
<keyword evidence="6" id="KW-0418">Kinase</keyword>
<evidence type="ECO:0000313" key="12">
    <source>
        <dbReference type="Proteomes" id="UP000073601"/>
    </source>
</evidence>
<feature type="region of interest" description="Disordered" evidence="8">
    <location>
        <begin position="163"/>
        <end position="192"/>
    </location>
</feature>
<dbReference type="SUPFAM" id="SSF55874">
    <property type="entry name" value="ATPase domain of HSP90 chaperone/DNA topoisomerase II/histidine kinase"/>
    <property type="match status" value="1"/>
</dbReference>
<dbReference type="InterPro" id="IPR036061">
    <property type="entry name" value="CheW-like_dom_sf"/>
</dbReference>
<keyword evidence="12" id="KW-1185">Reference proteome</keyword>
<protein>
    <recommendedName>
        <fullName evidence="3">Chemotaxis protein CheA</fullName>
        <ecNumber evidence="2">2.7.13.3</ecNumber>
    </recommendedName>
</protein>
<dbReference type="InterPro" id="IPR051315">
    <property type="entry name" value="Bact_Chemotaxis_CheA"/>
</dbReference>
<evidence type="ECO:0000256" key="7">
    <source>
        <dbReference type="ARBA" id="ARBA00035100"/>
    </source>
</evidence>
<reference evidence="12" key="1">
    <citation type="submission" date="2016-02" db="EMBL/GenBank/DDBJ databases">
        <authorList>
            <person name="Rodrigo-Torres Lidia"/>
            <person name="Arahal R.David."/>
        </authorList>
    </citation>
    <scope>NUCLEOTIDE SEQUENCE [LARGE SCALE GENOMIC DNA]</scope>
    <source>
        <strain evidence="12">CECT 8713</strain>
    </source>
</reference>
<dbReference type="InterPro" id="IPR003594">
    <property type="entry name" value="HATPase_dom"/>
</dbReference>
<dbReference type="RefSeq" id="WP_062707362.1">
    <property type="nucleotide sequence ID" value="NZ_CAWRCI010000010.1"/>
</dbReference>
<dbReference type="AlphaFoldDB" id="A0A128F209"/>
<feature type="domain" description="Histidine kinase" evidence="9">
    <location>
        <begin position="199"/>
        <end position="440"/>
    </location>
</feature>
<dbReference type="OrthoDB" id="9803176at2"/>
<dbReference type="InterPro" id="IPR036890">
    <property type="entry name" value="HATPase_C_sf"/>
</dbReference>
<proteinExistence type="predicted"/>
<evidence type="ECO:0000256" key="4">
    <source>
        <dbReference type="ARBA" id="ARBA00022553"/>
    </source>
</evidence>
<evidence type="ECO:0000259" key="10">
    <source>
        <dbReference type="PROSITE" id="PS50851"/>
    </source>
</evidence>
<evidence type="ECO:0000256" key="3">
    <source>
        <dbReference type="ARBA" id="ARBA00021495"/>
    </source>
</evidence>
<accession>A0A128F209</accession>
<dbReference type="Pfam" id="PF01584">
    <property type="entry name" value="CheW"/>
    <property type="match status" value="1"/>
</dbReference>
<dbReference type="SUPFAM" id="SSF50341">
    <property type="entry name" value="CheW-like"/>
    <property type="match status" value="1"/>
</dbReference>
<dbReference type="InterPro" id="IPR005467">
    <property type="entry name" value="His_kinase_dom"/>
</dbReference>
<feature type="domain" description="CheW-like" evidence="10">
    <location>
        <begin position="442"/>
        <end position="587"/>
    </location>
</feature>
<dbReference type="InterPro" id="IPR002545">
    <property type="entry name" value="CheW-lke_dom"/>
</dbReference>
<dbReference type="Pfam" id="PF02518">
    <property type="entry name" value="HATPase_c"/>
    <property type="match status" value="1"/>
</dbReference>
<dbReference type="PROSITE" id="PS50851">
    <property type="entry name" value="CHEW"/>
    <property type="match status" value="1"/>
</dbReference>
<dbReference type="EMBL" id="FIZY01000010">
    <property type="protein sequence ID" value="CZF80585.1"/>
    <property type="molecule type" value="Genomic_DNA"/>
</dbReference>